<reference evidence="2 3" key="1">
    <citation type="journal article" date="2019" name="ACS Chem. Biol.">
        <title>Identification and Mobilization of a Cryptic Antibiotic Biosynthesis Gene Locus from a Human-Pathogenic Nocardia Isolate.</title>
        <authorList>
            <person name="Herisse M."/>
            <person name="Ishida K."/>
            <person name="Porter J.L."/>
            <person name="Howden B."/>
            <person name="Hertweck C."/>
            <person name="Stinear T.P."/>
            <person name="Pidot S.J."/>
        </authorList>
    </citation>
    <scope>NUCLEOTIDE SEQUENCE [LARGE SCALE GENOMIC DNA]</scope>
    <source>
        <strain evidence="2 3">AUSMDU00012717</strain>
    </source>
</reference>
<feature type="region of interest" description="Disordered" evidence="1">
    <location>
        <begin position="27"/>
        <end position="50"/>
    </location>
</feature>
<gene>
    <name evidence="2" type="ORF">F5544_20090</name>
</gene>
<proteinExistence type="predicted"/>
<organism evidence="2 3">
    <name type="scientific">Nocardia arthritidis</name>
    <dbReference type="NCBI Taxonomy" id="228602"/>
    <lineage>
        <taxon>Bacteria</taxon>
        <taxon>Bacillati</taxon>
        <taxon>Actinomycetota</taxon>
        <taxon>Actinomycetes</taxon>
        <taxon>Mycobacteriales</taxon>
        <taxon>Nocardiaceae</taxon>
        <taxon>Nocardia</taxon>
    </lineage>
</organism>
<dbReference type="Proteomes" id="UP000503540">
    <property type="component" value="Chromosome"/>
</dbReference>
<name>A0A6G9YFR6_9NOCA</name>
<protein>
    <recommendedName>
        <fullName evidence="4">Sulfate adenylyltransferase</fullName>
    </recommendedName>
</protein>
<sequence>MHRLRAVHRDHPAEVVAEVAAARVTERGATRADDRISEAGMEDRKREGYF</sequence>
<dbReference type="EMBL" id="CP046172">
    <property type="protein sequence ID" value="QIS11886.1"/>
    <property type="molecule type" value="Genomic_DNA"/>
</dbReference>
<keyword evidence="3" id="KW-1185">Reference proteome</keyword>
<evidence type="ECO:0008006" key="4">
    <source>
        <dbReference type="Google" id="ProtNLM"/>
    </source>
</evidence>
<accession>A0A6G9YFR6</accession>
<evidence type="ECO:0000313" key="3">
    <source>
        <dbReference type="Proteomes" id="UP000503540"/>
    </source>
</evidence>
<evidence type="ECO:0000313" key="2">
    <source>
        <dbReference type="EMBL" id="QIS11886.1"/>
    </source>
</evidence>
<evidence type="ECO:0000256" key="1">
    <source>
        <dbReference type="SAM" id="MobiDB-lite"/>
    </source>
</evidence>
<dbReference type="KEGG" id="nah:F5544_20090"/>
<dbReference type="AlphaFoldDB" id="A0A6G9YFR6"/>